<comment type="caution">
    <text evidence="5">The sequence shown here is derived from an EMBL/GenBank/DDBJ whole genome shotgun (WGS) entry which is preliminary data.</text>
</comment>
<dbReference type="InterPro" id="IPR050430">
    <property type="entry name" value="Peptidase_S1"/>
</dbReference>
<evidence type="ECO:0000313" key="6">
    <source>
        <dbReference type="Proteomes" id="UP001589810"/>
    </source>
</evidence>
<dbReference type="InterPro" id="IPR001254">
    <property type="entry name" value="Trypsin_dom"/>
</dbReference>
<feature type="chain" id="PRO_5045808851" evidence="3">
    <location>
        <begin position="27"/>
        <end position="507"/>
    </location>
</feature>
<evidence type="ECO:0000256" key="2">
    <source>
        <dbReference type="ARBA" id="ARBA00023157"/>
    </source>
</evidence>
<reference evidence="5 6" key="1">
    <citation type="submission" date="2024-09" db="EMBL/GenBank/DDBJ databases">
        <authorList>
            <person name="Sun Q."/>
            <person name="Mori K."/>
        </authorList>
    </citation>
    <scope>NUCLEOTIDE SEQUENCE [LARGE SCALE GENOMIC DNA]</scope>
    <source>
        <strain evidence="5 6">TBRC 1432</strain>
    </source>
</reference>
<dbReference type="SMART" id="SM00020">
    <property type="entry name" value="Tryp_SPc"/>
    <property type="match status" value="1"/>
</dbReference>
<dbReference type="Proteomes" id="UP001589810">
    <property type="component" value="Unassembled WGS sequence"/>
</dbReference>
<dbReference type="Pfam" id="PF00089">
    <property type="entry name" value="Trypsin"/>
    <property type="match status" value="1"/>
</dbReference>
<keyword evidence="3" id="KW-0732">Signal</keyword>
<keyword evidence="6" id="KW-1185">Reference proteome</keyword>
<dbReference type="Gene3D" id="2.40.10.10">
    <property type="entry name" value="Trypsin-like serine proteases"/>
    <property type="match status" value="1"/>
</dbReference>
<dbReference type="SUPFAM" id="SSF50494">
    <property type="entry name" value="Trypsin-like serine proteases"/>
    <property type="match status" value="1"/>
</dbReference>
<dbReference type="InterPro" id="IPR009003">
    <property type="entry name" value="Peptidase_S1_PA"/>
</dbReference>
<dbReference type="InterPro" id="IPR043504">
    <property type="entry name" value="Peptidase_S1_PA_chymotrypsin"/>
</dbReference>
<feature type="domain" description="Peptidase S1" evidence="4">
    <location>
        <begin position="6"/>
        <end position="280"/>
    </location>
</feature>
<evidence type="ECO:0000256" key="1">
    <source>
        <dbReference type="ARBA" id="ARBA00007664"/>
    </source>
</evidence>
<sequence>MRRSAVVGALAVVATGMAITATPASALTASAPVSFGTYAFTAKVSMADRACSGVLVAPAWVLTAASCFPENAQGGAPTAPATVVIGRTDLSGTSGTVAQVAKLVPSNGRNAMLAKLDRAVAGVAPIALATTPAAAGDTVRLTGYGRTETEWVPNVLRTTTFSVASTDAASLTLTGVNGADACKGDAGGPVFREGNGKTELVGITTSSWQHGCLGSTETRQGTVGARTDDLATRIGQQTAPSSVTCRPVLVWSARSDGNLWLYQHNDPTGGTFSWVQPQNPIGNGWFGRMLAGPHGVVWDIHRALGGSDPYHDGDLKRWVWDGHNWSGGNQVGSGWQPFLAPENANKVTVDSQGRIYEINAAGELRVFVWNETTNSWENGVGQVLDTGWGRFNSITAAGDGVLYARTPSGVLTRFEYSFGTGRWLERDEAAGAGWEVFSEIFSPGADILYGRGHSDSSGPVLRWYRHDDNTATWAAGAPDGFGKVVGTGWNTEIHVSADPSACTIAPR</sequence>
<evidence type="ECO:0000256" key="3">
    <source>
        <dbReference type="SAM" id="SignalP"/>
    </source>
</evidence>
<dbReference type="PANTHER" id="PTHR24276:SF98">
    <property type="entry name" value="FI18310P1-RELATED"/>
    <property type="match status" value="1"/>
</dbReference>
<accession>A0ABV6MMU0</accession>
<dbReference type="EMBL" id="JBHLUD010000002">
    <property type="protein sequence ID" value="MFC0541442.1"/>
    <property type="molecule type" value="Genomic_DNA"/>
</dbReference>
<dbReference type="Pfam" id="PF14517">
    <property type="entry name" value="Tachylectin"/>
    <property type="match status" value="1"/>
</dbReference>
<dbReference type="PANTHER" id="PTHR24276">
    <property type="entry name" value="POLYSERASE-RELATED"/>
    <property type="match status" value="1"/>
</dbReference>
<evidence type="ECO:0000313" key="5">
    <source>
        <dbReference type="EMBL" id="MFC0541442.1"/>
    </source>
</evidence>
<dbReference type="SUPFAM" id="SSF50934">
    <property type="entry name" value="Tachylectin-2"/>
    <property type="match status" value="1"/>
</dbReference>
<dbReference type="InterPro" id="IPR036813">
    <property type="entry name" value="Tachylectin2_sf"/>
</dbReference>
<dbReference type="InterPro" id="IPR001314">
    <property type="entry name" value="Peptidase_S1A"/>
</dbReference>
<dbReference type="PROSITE" id="PS50240">
    <property type="entry name" value="TRYPSIN_DOM"/>
    <property type="match status" value="1"/>
</dbReference>
<dbReference type="RefSeq" id="WP_273942548.1">
    <property type="nucleotide sequence ID" value="NZ_CP097263.1"/>
</dbReference>
<dbReference type="Gene3D" id="2.115.10.10">
    <property type="entry name" value="Tachylectin 2"/>
    <property type="match status" value="1"/>
</dbReference>
<dbReference type="PRINTS" id="PR00722">
    <property type="entry name" value="CHYMOTRYPSIN"/>
</dbReference>
<gene>
    <name evidence="5" type="ORF">ACFFH7_08100</name>
</gene>
<evidence type="ECO:0000259" key="4">
    <source>
        <dbReference type="PROSITE" id="PS50240"/>
    </source>
</evidence>
<comment type="similarity">
    <text evidence="1">Belongs to the peptidase S1 family.</text>
</comment>
<feature type="signal peptide" evidence="3">
    <location>
        <begin position="1"/>
        <end position="26"/>
    </location>
</feature>
<keyword evidence="2" id="KW-1015">Disulfide bond</keyword>
<name>A0ABV6MMU0_9PSEU</name>
<dbReference type="InterPro" id="IPR023294">
    <property type="entry name" value="Tachylectin2"/>
</dbReference>
<protein>
    <submittedName>
        <fullName evidence="5">Tachylectin-related carbohydrate-binding protein</fullName>
    </submittedName>
</protein>
<organism evidence="5 6">
    <name type="scientific">Kutzneria chonburiensis</name>
    <dbReference type="NCBI Taxonomy" id="1483604"/>
    <lineage>
        <taxon>Bacteria</taxon>
        <taxon>Bacillati</taxon>
        <taxon>Actinomycetota</taxon>
        <taxon>Actinomycetes</taxon>
        <taxon>Pseudonocardiales</taxon>
        <taxon>Pseudonocardiaceae</taxon>
        <taxon>Kutzneria</taxon>
    </lineage>
</organism>
<proteinExistence type="inferred from homology"/>